<dbReference type="Gene3D" id="3.30.70.1630">
    <property type="match status" value="1"/>
</dbReference>
<dbReference type="SUPFAM" id="SSF101790">
    <property type="entry name" value="Aminomethyltransferase beta-barrel domain"/>
    <property type="match status" value="1"/>
</dbReference>
<evidence type="ECO:0000313" key="3">
    <source>
        <dbReference type="Proteomes" id="UP000294325"/>
    </source>
</evidence>
<dbReference type="PANTHER" id="PTHR22602:SF0">
    <property type="entry name" value="TRANSFERASE CAF17, MITOCHONDRIAL-RELATED"/>
    <property type="match status" value="1"/>
</dbReference>
<dbReference type="Gene3D" id="3.30.70.1400">
    <property type="entry name" value="Aminomethyltransferase beta-barrel domains"/>
    <property type="match status" value="1"/>
</dbReference>
<evidence type="ECO:0000259" key="1">
    <source>
        <dbReference type="Pfam" id="PF01571"/>
    </source>
</evidence>
<sequence>MQQEWKSFLIQAGAVFDGDRVLHFGHPQKELTAAAAGSFMTDLSHLGLIALSGEDASTLLQNLLTNDVGEVNAQRSQLTGLCNPKGRLLAILRLFQWNANFYLSLPHSLLEAVLKRLSMYLLRAQVSLINASEQYCRFGLVGPQAGEKLKYRLGKTPTAVNEVYQTSSCCVLQLPGDIPRFQVVGEFNTLQKLWDDLSKTVMPVSANFWELATIRAGIATIYPETQESFIPQQVNLELTEGVSFTKGCYPGQEVVARMHYRGKPSRRMFLAHIVTDKWPQPSEPVYLADGKEGQTAGEIVAAQPALEGGYDSLVVLQLTSLEKGDIILGKGSGPKLTFLDLPYELGR</sequence>
<dbReference type="InterPro" id="IPR029043">
    <property type="entry name" value="GcvT/YgfZ_C"/>
</dbReference>
<dbReference type="EMBL" id="CP038033">
    <property type="protein sequence ID" value="QBQ53193.1"/>
    <property type="molecule type" value="Genomic_DNA"/>
</dbReference>
<dbReference type="Proteomes" id="UP000294325">
    <property type="component" value="Chromosome"/>
</dbReference>
<dbReference type="InterPro" id="IPR017703">
    <property type="entry name" value="YgfZ/GCV_T_CS"/>
</dbReference>
<dbReference type="PANTHER" id="PTHR22602">
    <property type="entry name" value="TRANSFERASE CAF17, MITOCHONDRIAL-RELATED"/>
    <property type="match status" value="1"/>
</dbReference>
<feature type="domain" description="GCVT N-terminal" evidence="1">
    <location>
        <begin position="26"/>
        <end position="151"/>
    </location>
</feature>
<dbReference type="RefSeq" id="WP_134356209.1">
    <property type="nucleotide sequence ID" value="NZ_CP038033.1"/>
</dbReference>
<evidence type="ECO:0000313" key="2">
    <source>
        <dbReference type="EMBL" id="QBQ53193.1"/>
    </source>
</evidence>
<dbReference type="Gene3D" id="2.40.30.160">
    <property type="match status" value="1"/>
</dbReference>
<dbReference type="AlphaFoldDB" id="A0A4P7BTI3"/>
<dbReference type="Pfam" id="PF01571">
    <property type="entry name" value="GCV_T"/>
    <property type="match status" value="1"/>
</dbReference>
<name>A0A4P7BTI3_9GAMM</name>
<organism evidence="2 3">
    <name type="scientific">Nitrosococcus wardiae</name>
    <dbReference type="NCBI Taxonomy" id="1814290"/>
    <lineage>
        <taxon>Bacteria</taxon>
        <taxon>Pseudomonadati</taxon>
        <taxon>Pseudomonadota</taxon>
        <taxon>Gammaproteobacteria</taxon>
        <taxon>Chromatiales</taxon>
        <taxon>Chromatiaceae</taxon>
        <taxon>Nitrosococcus</taxon>
    </lineage>
</organism>
<keyword evidence="3" id="KW-1185">Reference proteome</keyword>
<dbReference type="InterPro" id="IPR006222">
    <property type="entry name" value="GCVT_N"/>
</dbReference>
<dbReference type="KEGG" id="nwr:E3U44_00770"/>
<proteinExistence type="predicted"/>
<reference evidence="2 3" key="1">
    <citation type="submission" date="2019-03" db="EMBL/GenBank/DDBJ databases">
        <title>The genome sequence of Nitrosococcus wardiae strain D1FHST reveals the archetypal metabolic capacity of ammonia-oxidizing Gammaproteobacteria.</title>
        <authorList>
            <person name="Wang L."/>
            <person name="Lim C.K."/>
            <person name="Hanson T.E."/>
            <person name="Dang H."/>
            <person name="Klotz M.G."/>
        </authorList>
    </citation>
    <scope>NUCLEOTIDE SEQUENCE [LARGE SCALE GENOMIC DNA]</scope>
    <source>
        <strain evidence="2 3">D1FHS</strain>
    </source>
</reference>
<dbReference type="GO" id="GO:0016226">
    <property type="term" value="P:iron-sulfur cluster assembly"/>
    <property type="evidence" value="ECO:0007669"/>
    <property type="project" value="TreeGrafter"/>
</dbReference>
<protein>
    <submittedName>
        <fullName evidence="2">Folate-binding protein</fullName>
    </submittedName>
</protein>
<dbReference type="SUPFAM" id="SSF103025">
    <property type="entry name" value="Folate-binding domain"/>
    <property type="match status" value="1"/>
</dbReference>
<dbReference type="NCBIfam" id="TIGR03317">
    <property type="entry name" value="ygfZ_signature"/>
    <property type="match status" value="1"/>
</dbReference>
<dbReference type="InterPro" id="IPR045179">
    <property type="entry name" value="YgfZ/GcvT"/>
</dbReference>
<gene>
    <name evidence="2" type="ORF">E3U44_00770</name>
</gene>
<dbReference type="OrthoDB" id="9796287at2"/>
<accession>A0A4P7BTI3</accession>